<dbReference type="RefSeq" id="WP_150098134.1">
    <property type="nucleotide sequence ID" value="NZ_VWPL01000023.1"/>
</dbReference>
<sequence length="631" mass="67494">MPPAETETLITRRAPEAPTSWNAEARTFEVVFATSAAAVDRYDMRGPYRETLAVEGFTVVDPTPFLDGHRRDSLDAVLGQIVSSRAVGGKASAVVRLSRNNPLALRLGQDLADGMRFGVSCGYTVEEWRETTNTKTGIRTKVALRWTVREISVVTIPADRQATTRGAAMADPTPTPAPAPATDPAALPPVTSPTIAPAQPPATETRSASPEIQNRANVNTEIRAIARTLGLSQSWVDGQIDRSATADQARAAALDELQRRSAAGTVPTTPVVTFGVDYTDPAIRVRAAGEALYSRTNRSHNLSEPARRYAEMSMPDLARECCRAAGVPLAGLSTASIVTRALHTTSDFALILGDAVGRTLRDSYQAVPSALKRLGRQQNATDFRTRHRIQFGGNLLLERVNESGEVKSGTLAEAKEAYRLETFAKMFGISRQALANDDLGAFADMPRRLGQLTAATEAKLLAGLLTEGSGLGPVMADGKRLFHTDHGNLASAGTVIDVGTLGAARLAMRAQTGLSGELVSVTPKYLVVSSTKETEGEMVLAAISPATVDDVNPFSGKLELIVEPRLTGNRWYLAASPAEIDGLEWAYLSGEEGPQVETRAGFEVEGVQMKVRLDFGAGFVDHRSWYSNPGA</sequence>
<accession>A0A5M6HTD8</accession>
<proteinExistence type="predicted"/>
<evidence type="ECO:0000256" key="1">
    <source>
        <dbReference type="SAM" id="MobiDB-lite"/>
    </source>
</evidence>
<protein>
    <submittedName>
        <fullName evidence="2">Peptidase U35</fullName>
    </submittedName>
</protein>
<feature type="compositionally biased region" description="Polar residues" evidence="1">
    <location>
        <begin position="202"/>
        <end position="215"/>
    </location>
</feature>
<dbReference type="OrthoDB" id="9806592at2"/>
<feature type="region of interest" description="Disordered" evidence="1">
    <location>
        <begin position="160"/>
        <end position="215"/>
    </location>
</feature>
<evidence type="ECO:0000313" key="2">
    <source>
        <dbReference type="EMBL" id="KAA5599232.1"/>
    </source>
</evidence>
<dbReference type="Pfam" id="PF25209">
    <property type="entry name" value="Phage_capsid_4"/>
    <property type="match status" value="1"/>
</dbReference>
<comment type="caution">
    <text evidence="2">The sequence shown here is derived from an EMBL/GenBank/DDBJ whole genome shotgun (WGS) entry which is preliminary data.</text>
</comment>
<feature type="compositionally biased region" description="Pro residues" evidence="1">
    <location>
        <begin position="173"/>
        <end position="191"/>
    </location>
</feature>
<dbReference type="EMBL" id="VWPL01000023">
    <property type="protein sequence ID" value="KAA5599232.1"/>
    <property type="molecule type" value="Genomic_DNA"/>
</dbReference>
<dbReference type="AlphaFoldDB" id="A0A5M6HTD8"/>
<dbReference type="NCBIfam" id="NF045541">
    <property type="entry name" value="scaf_prot_MCP2"/>
    <property type="match status" value="1"/>
</dbReference>
<keyword evidence="3" id="KW-1185">Reference proteome</keyword>
<dbReference type="Proteomes" id="UP000323886">
    <property type="component" value="Unassembled WGS sequence"/>
</dbReference>
<evidence type="ECO:0000313" key="3">
    <source>
        <dbReference type="Proteomes" id="UP000323886"/>
    </source>
</evidence>
<reference evidence="2 3" key="1">
    <citation type="submission" date="2019-09" db="EMBL/GenBank/DDBJ databases">
        <title>Draft Whole-Genome sequence of Blastochloris sulfoviridis DSM 729.</title>
        <authorList>
            <person name="Meyer T.E."/>
            <person name="Kyndt J.A."/>
        </authorList>
    </citation>
    <scope>NUCLEOTIDE SEQUENCE [LARGE SCALE GENOMIC DNA]</scope>
    <source>
        <strain evidence="2 3">DSM 729</strain>
    </source>
</reference>
<gene>
    <name evidence="2" type="ORF">F1193_12430</name>
</gene>
<name>A0A5M6HTD8_9HYPH</name>
<organism evidence="2 3">
    <name type="scientific">Blastochloris sulfoviridis</name>
    <dbReference type="NCBI Taxonomy" id="50712"/>
    <lineage>
        <taxon>Bacteria</taxon>
        <taxon>Pseudomonadati</taxon>
        <taxon>Pseudomonadota</taxon>
        <taxon>Alphaproteobacteria</taxon>
        <taxon>Hyphomicrobiales</taxon>
        <taxon>Blastochloridaceae</taxon>
        <taxon>Blastochloris</taxon>
    </lineage>
</organism>